<protein>
    <submittedName>
        <fullName evidence="1">Uncharacterized protein</fullName>
    </submittedName>
</protein>
<dbReference type="Proteomes" id="UP000798488">
    <property type="component" value="Unassembled WGS sequence"/>
</dbReference>
<evidence type="ECO:0000313" key="1">
    <source>
        <dbReference type="EMBL" id="KAF1086167.1"/>
    </source>
</evidence>
<reference evidence="1" key="1">
    <citation type="submission" date="2016-02" db="EMBL/GenBank/DDBJ databases">
        <title>Draft Genome Sequence of Sporotomaculum syntrophicum Strain FB, a Syntrophic Benzoate Degrader.</title>
        <authorList>
            <person name="Nobu M.K."/>
            <person name="Narihiro T."/>
            <person name="Qiu Y.-L."/>
            <person name="Ohashi A."/>
            <person name="Liu W.-T."/>
            <person name="Yuji S."/>
        </authorList>
    </citation>
    <scope>NUCLEOTIDE SEQUENCE</scope>
    <source>
        <strain evidence="1">FB</strain>
    </source>
</reference>
<dbReference type="EMBL" id="LSRS01000002">
    <property type="protein sequence ID" value="KAF1086167.1"/>
    <property type="molecule type" value="Genomic_DNA"/>
</dbReference>
<proteinExistence type="predicted"/>
<name>A0A9D2WT62_9FIRM</name>
<dbReference type="AlphaFoldDB" id="A0A9D2WT62"/>
<gene>
    <name evidence="1" type="ORF">SPSYN_00908</name>
</gene>
<dbReference type="OrthoDB" id="2971260at2"/>
<sequence>MLPVVEIDELLQQWALNNSPIIDFTVNNVLIAIGLDRSFYYETFNYLISKSPYYLTPYKILFCPNNHKGETFPLNEYIDQEEFFTCHNCGEEYQADPDRTFVAFRFNEDYRQQLKKKIGQVA</sequence>
<accession>A0A9D2WT62</accession>
<comment type="caution">
    <text evidence="1">The sequence shown here is derived from an EMBL/GenBank/DDBJ whole genome shotgun (WGS) entry which is preliminary data.</text>
</comment>
<dbReference type="RefSeq" id="WP_161821296.1">
    <property type="nucleotide sequence ID" value="NZ_LSRS01000002.1"/>
</dbReference>
<organism evidence="1 2">
    <name type="scientific">Sporotomaculum syntrophicum</name>
    <dbReference type="NCBI Taxonomy" id="182264"/>
    <lineage>
        <taxon>Bacteria</taxon>
        <taxon>Bacillati</taxon>
        <taxon>Bacillota</taxon>
        <taxon>Clostridia</taxon>
        <taxon>Eubacteriales</taxon>
        <taxon>Desulfallaceae</taxon>
        <taxon>Sporotomaculum</taxon>
    </lineage>
</organism>
<keyword evidence="2" id="KW-1185">Reference proteome</keyword>
<evidence type="ECO:0000313" key="2">
    <source>
        <dbReference type="Proteomes" id="UP000798488"/>
    </source>
</evidence>